<comment type="caution">
    <text evidence="1">The sequence shown here is derived from an EMBL/GenBank/DDBJ whole genome shotgun (WGS) entry which is preliminary data.</text>
</comment>
<evidence type="ECO:0000313" key="1">
    <source>
        <dbReference type="EMBL" id="CAG13468.1"/>
    </source>
</evidence>
<dbReference type="PANTHER" id="PTHR16001">
    <property type="entry name" value="ECTO-NOX DISULFIDE-THIOL EXCHANGER"/>
    <property type="match status" value="1"/>
</dbReference>
<dbReference type="AlphaFoldDB" id="Q4RDR4"/>
<accession>Q4RDR4</accession>
<reference evidence="1" key="1">
    <citation type="journal article" date="2004" name="Nature">
        <title>Genome duplication in the teleost fish Tetraodon nigroviridis reveals the early vertebrate proto-karyotype.</title>
        <authorList>
            <person name="Jaillon O."/>
            <person name="Aury J.-M."/>
            <person name="Brunet F."/>
            <person name="Petit J.-L."/>
            <person name="Stange-Thomann N."/>
            <person name="Mauceli E."/>
            <person name="Bouneau L."/>
            <person name="Fischer C."/>
            <person name="Ozouf-Costaz C."/>
            <person name="Bernot A."/>
            <person name="Nicaud S."/>
            <person name="Jaffe D."/>
            <person name="Fisher S."/>
            <person name="Lutfalla G."/>
            <person name="Dossat C."/>
            <person name="Segurens B."/>
            <person name="Dasilva C."/>
            <person name="Salanoubat M."/>
            <person name="Levy M."/>
            <person name="Boudet N."/>
            <person name="Castellano S."/>
            <person name="Anthouard V."/>
            <person name="Jubin C."/>
            <person name="Castelli V."/>
            <person name="Katinka M."/>
            <person name="Vacherie B."/>
            <person name="Biemont C."/>
            <person name="Skalli Z."/>
            <person name="Cattolico L."/>
            <person name="Poulain J."/>
            <person name="De Berardinis V."/>
            <person name="Cruaud C."/>
            <person name="Duprat S."/>
            <person name="Brottier P."/>
            <person name="Coutanceau J.-P."/>
            <person name="Gouzy J."/>
            <person name="Parra G."/>
            <person name="Lardier G."/>
            <person name="Chapple C."/>
            <person name="McKernan K.J."/>
            <person name="McEwan P."/>
            <person name="Bosak S."/>
            <person name="Kellis M."/>
            <person name="Volff J.-N."/>
            <person name="Guigo R."/>
            <person name="Zody M.C."/>
            <person name="Mesirov J."/>
            <person name="Lindblad-Toh K."/>
            <person name="Birren B."/>
            <person name="Nusbaum C."/>
            <person name="Kahn D."/>
            <person name="Robinson-Rechavi M."/>
            <person name="Laudet V."/>
            <person name="Schachter V."/>
            <person name="Quetier F."/>
            <person name="Saurin W."/>
            <person name="Scarpelli C."/>
            <person name="Wincker P."/>
            <person name="Lander E.S."/>
            <person name="Weissenbach J."/>
            <person name="Roest Crollius H."/>
        </authorList>
    </citation>
    <scope>NUCLEOTIDE SEQUENCE [LARGE SCALE GENOMIC DNA]</scope>
</reference>
<feature type="non-terminal residue" evidence="1">
    <location>
        <position position="44"/>
    </location>
</feature>
<proteinExistence type="predicted"/>
<name>Q4RDR4_TETNG</name>
<dbReference type="KEGG" id="tng:GSTEN00037381G001"/>
<dbReference type="OrthoDB" id="10039782at2759"/>
<protein>
    <submittedName>
        <fullName evidence="1">(spotted green pufferfish) hypothetical protein</fullName>
    </submittedName>
</protein>
<reference evidence="1" key="2">
    <citation type="submission" date="2004-02" db="EMBL/GenBank/DDBJ databases">
        <authorList>
            <consortium name="Genoscope"/>
            <consortium name="Whitehead Institute Centre for Genome Research"/>
        </authorList>
    </citation>
    <scope>NUCLEOTIDE SEQUENCE</scope>
</reference>
<dbReference type="GO" id="GO:0016491">
    <property type="term" value="F:oxidoreductase activity"/>
    <property type="evidence" value="ECO:0007669"/>
    <property type="project" value="InterPro"/>
</dbReference>
<sequence>ALPCIPTTVEQIVSVFQAASKQKAWDHFSKAQRKNLDMWRKQAE</sequence>
<dbReference type="EMBL" id="CAAE01015935">
    <property type="protein sequence ID" value="CAG13468.1"/>
    <property type="molecule type" value="Genomic_DNA"/>
</dbReference>
<feature type="non-terminal residue" evidence="1">
    <location>
        <position position="1"/>
    </location>
</feature>
<dbReference type="PANTHER" id="PTHR16001:SF7">
    <property type="entry name" value="ECTO-NOX DISULFIDE-THIOL EXCHANGER 2"/>
    <property type="match status" value="1"/>
</dbReference>
<dbReference type="GO" id="GO:0009897">
    <property type="term" value="C:external side of plasma membrane"/>
    <property type="evidence" value="ECO:0007669"/>
    <property type="project" value="InterPro"/>
</dbReference>
<dbReference type="InterPro" id="IPR038876">
    <property type="entry name" value="ENOX"/>
</dbReference>
<dbReference type="GO" id="GO:0007624">
    <property type="term" value="P:ultradian rhythm"/>
    <property type="evidence" value="ECO:0007669"/>
    <property type="project" value="InterPro"/>
</dbReference>
<organism evidence="1">
    <name type="scientific">Tetraodon nigroviridis</name>
    <name type="common">Spotted green pufferfish</name>
    <name type="synonym">Chelonodon nigroviridis</name>
    <dbReference type="NCBI Taxonomy" id="99883"/>
    <lineage>
        <taxon>Eukaryota</taxon>
        <taxon>Metazoa</taxon>
        <taxon>Chordata</taxon>
        <taxon>Craniata</taxon>
        <taxon>Vertebrata</taxon>
        <taxon>Euteleostomi</taxon>
        <taxon>Actinopterygii</taxon>
        <taxon>Neopterygii</taxon>
        <taxon>Teleostei</taxon>
        <taxon>Neoteleostei</taxon>
        <taxon>Acanthomorphata</taxon>
        <taxon>Eupercaria</taxon>
        <taxon>Tetraodontiformes</taxon>
        <taxon>Tetradontoidea</taxon>
        <taxon>Tetraodontidae</taxon>
        <taxon>Tetraodon</taxon>
    </lineage>
</organism>
<gene>
    <name evidence="1" type="ORF">GSTENG00037381001</name>
</gene>